<gene>
    <name evidence="3" type="ORF">PAPYR_7226</name>
</gene>
<dbReference type="Gene3D" id="3.40.50.300">
    <property type="entry name" value="P-loop containing nucleotide triphosphate hydrolases"/>
    <property type="match status" value="1"/>
</dbReference>
<evidence type="ECO:0000313" key="3">
    <source>
        <dbReference type="EMBL" id="KAJ4457309.1"/>
    </source>
</evidence>
<comment type="caution">
    <text evidence="3">The sequence shown here is derived from an EMBL/GenBank/DDBJ whole genome shotgun (WGS) entry which is preliminary data.</text>
</comment>
<sequence>MSSPAQGGVRDVKCVVVGDGAVGKTCMLVSYTSNNFPTEYLATVFDNYETLQVVDKTTVRLQLWSVPQPSKHSDDSHFLHIQFCALYPKGILLEEYDRLRSLSFPQTDVFLICFSVDSRQSLQNVKTKWYPEISGFAKGGKVPVMLVGTKTDIRPDKKDPNSSKFVYPEEAKQVVTSLGLTEFVECSARTQTGLANVFLRTITNVLTPSKKSEKSGGCCTIL</sequence>
<reference evidence="3" key="1">
    <citation type="journal article" date="2022" name="bioRxiv">
        <title>Genomics of Preaxostyla Flagellates Illuminates Evolutionary Transitions and the Path Towards Mitochondrial Loss.</title>
        <authorList>
            <person name="Novak L.V.F."/>
            <person name="Treitli S.C."/>
            <person name="Pyrih J."/>
            <person name="Halakuc P."/>
            <person name="Pipaliya S.V."/>
            <person name="Vacek V."/>
            <person name="Brzon O."/>
            <person name="Soukal P."/>
            <person name="Eme L."/>
            <person name="Dacks J.B."/>
            <person name="Karnkowska A."/>
            <person name="Elias M."/>
            <person name="Hampl V."/>
        </authorList>
    </citation>
    <scope>NUCLEOTIDE SEQUENCE</scope>
    <source>
        <strain evidence="3">RCP-MX</strain>
    </source>
</reference>
<evidence type="ECO:0000256" key="1">
    <source>
        <dbReference type="ARBA" id="ARBA00022741"/>
    </source>
</evidence>
<dbReference type="PROSITE" id="PS51420">
    <property type="entry name" value="RHO"/>
    <property type="match status" value="1"/>
</dbReference>
<dbReference type="PANTHER" id="PTHR24072">
    <property type="entry name" value="RHO FAMILY GTPASE"/>
    <property type="match status" value="1"/>
</dbReference>
<dbReference type="Proteomes" id="UP001141327">
    <property type="component" value="Unassembled WGS sequence"/>
</dbReference>
<keyword evidence="4" id="KW-1185">Reference proteome</keyword>
<dbReference type="CDD" id="cd00157">
    <property type="entry name" value="Rho"/>
    <property type="match status" value="1"/>
</dbReference>
<protein>
    <submittedName>
        <fullName evidence="3">Rho-related protein rac1A</fullName>
    </submittedName>
</protein>
<dbReference type="SUPFAM" id="SSF52540">
    <property type="entry name" value="P-loop containing nucleoside triphosphate hydrolases"/>
    <property type="match status" value="1"/>
</dbReference>
<dbReference type="InterPro" id="IPR001806">
    <property type="entry name" value="Small_GTPase"/>
</dbReference>
<keyword evidence="2" id="KW-0342">GTP-binding</keyword>
<dbReference type="PROSITE" id="PS51421">
    <property type="entry name" value="RAS"/>
    <property type="match status" value="1"/>
</dbReference>
<dbReference type="PRINTS" id="PR00449">
    <property type="entry name" value="RASTRNSFRMNG"/>
</dbReference>
<dbReference type="EMBL" id="JAPMOS010000049">
    <property type="protein sequence ID" value="KAJ4457309.1"/>
    <property type="molecule type" value="Genomic_DNA"/>
</dbReference>
<evidence type="ECO:0000313" key="4">
    <source>
        <dbReference type="Proteomes" id="UP001141327"/>
    </source>
</evidence>
<name>A0ABQ8UJ44_9EUKA</name>
<dbReference type="SMART" id="SM00174">
    <property type="entry name" value="RHO"/>
    <property type="match status" value="1"/>
</dbReference>
<dbReference type="Pfam" id="PF00071">
    <property type="entry name" value="Ras"/>
    <property type="match status" value="2"/>
</dbReference>
<keyword evidence="1" id="KW-0547">Nucleotide-binding</keyword>
<proteinExistence type="predicted"/>
<evidence type="ECO:0000256" key="2">
    <source>
        <dbReference type="ARBA" id="ARBA00023134"/>
    </source>
</evidence>
<dbReference type="PROSITE" id="PS51419">
    <property type="entry name" value="RAB"/>
    <property type="match status" value="1"/>
</dbReference>
<accession>A0ABQ8UJ44</accession>
<organism evidence="3 4">
    <name type="scientific">Paratrimastix pyriformis</name>
    <dbReference type="NCBI Taxonomy" id="342808"/>
    <lineage>
        <taxon>Eukaryota</taxon>
        <taxon>Metamonada</taxon>
        <taxon>Preaxostyla</taxon>
        <taxon>Paratrimastigidae</taxon>
        <taxon>Paratrimastix</taxon>
    </lineage>
</organism>
<dbReference type="InterPro" id="IPR027417">
    <property type="entry name" value="P-loop_NTPase"/>
</dbReference>
<dbReference type="InterPro" id="IPR003578">
    <property type="entry name" value="Small_GTPase_Rho"/>
</dbReference>
<dbReference type="SMART" id="SM00175">
    <property type="entry name" value="RAB"/>
    <property type="match status" value="1"/>
</dbReference>
<dbReference type="SMART" id="SM00173">
    <property type="entry name" value="RAS"/>
    <property type="match status" value="1"/>
</dbReference>